<reference evidence="2 3" key="1">
    <citation type="submission" date="2008-03" db="EMBL/GenBank/DDBJ databases">
        <title>Sequencing of the draft genome and assembly of Burkholderia ambifaria MEX-5.</title>
        <authorList>
            <consortium name="US DOE Joint Genome Institute (JGI-PGF)"/>
            <person name="Copeland A."/>
            <person name="Lucas S."/>
            <person name="Lapidus A."/>
            <person name="Glavina del Rio T."/>
            <person name="Dalin E."/>
            <person name="Tice H."/>
            <person name="Bruce D."/>
            <person name="Goodwin L."/>
            <person name="Pitluck S."/>
            <person name="Larimer F."/>
            <person name="Land M.L."/>
            <person name="Hauser L."/>
            <person name="Tiedje J."/>
            <person name="Richardson P."/>
        </authorList>
    </citation>
    <scope>NUCLEOTIDE SEQUENCE [LARGE SCALE GENOMIC DNA]</scope>
    <source>
        <strain evidence="2 3">MEX-5</strain>
    </source>
</reference>
<protein>
    <submittedName>
        <fullName evidence="2">Uncharacterized protein</fullName>
    </submittedName>
</protein>
<accession>B1TGK5</accession>
<organism evidence="2 3">
    <name type="scientific">Burkholderia ambifaria MEX-5</name>
    <dbReference type="NCBI Taxonomy" id="396597"/>
    <lineage>
        <taxon>Bacteria</taxon>
        <taxon>Pseudomonadati</taxon>
        <taxon>Pseudomonadota</taxon>
        <taxon>Betaproteobacteria</taxon>
        <taxon>Burkholderiales</taxon>
        <taxon>Burkholderiaceae</taxon>
        <taxon>Burkholderia</taxon>
        <taxon>Burkholderia cepacia complex</taxon>
    </lineage>
</organism>
<sequence length="182" mass="18592">MSRIVVTTSLTACPPRPAASLADTAKRFACSAVSALLSTVAVISAIDAAVCCTLDAACSVRALRSLLPCAISLLARCTLCTCSLTSSTSQRNISPSWLIVRSVMPISSTRFIRTPRRLSPVATFSAWSCSCFSGRTICVSSHSPAAIDTPAVAAANAASPPPVSPQAQPAPTTAGARTHSAA</sequence>
<evidence type="ECO:0000313" key="2">
    <source>
        <dbReference type="EMBL" id="EDT37306.1"/>
    </source>
</evidence>
<dbReference type="AlphaFoldDB" id="B1TGK5"/>
<dbReference type="Proteomes" id="UP000004814">
    <property type="component" value="Unassembled WGS sequence"/>
</dbReference>
<name>B1TGK5_9BURK</name>
<evidence type="ECO:0000256" key="1">
    <source>
        <dbReference type="SAM" id="MobiDB-lite"/>
    </source>
</evidence>
<feature type="compositionally biased region" description="Low complexity" evidence="1">
    <location>
        <begin position="165"/>
        <end position="176"/>
    </location>
</feature>
<comment type="caution">
    <text evidence="2">The sequence shown here is derived from an EMBL/GenBank/DDBJ whole genome shotgun (WGS) entry which is preliminary data.</text>
</comment>
<feature type="region of interest" description="Disordered" evidence="1">
    <location>
        <begin position="156"/>
        <end position="182"/>
    </location>
</feature>
<evidence type="ECO:0000313" key="3">
    <source>
        <dbReference type="Proteomes" id="UP000004814"/>
    </source>
</evidence>
<dbReference type="EMBL" id="ABLK01000515">
    <property type="protein sequence ID" value="EDT37306.1"/>
    <property type="molecule type" value="Genomic_DNA"/>
</dbReference>
<gene>
    <name evidence="2" type="ORF">BamMEX5DRAFT_6921</name>
</gene>
<proteinExistence type="predicted"/>